<dbReference type="OrthoDB" id="4181710at2"/>
<keyword evidence="1" id="KW-1133">Transmembrane helix</keyword>
<comment type="caution">
    <text evidence="2">The sequence shown here is derived from an EMBL/GenBank/DDBJ whole genome shotgun (WGS) entry which is preliminary data.</text>
</comment>
<dbReference type="Pfam" id="PF13160">
    <property type="entry name" value="DUF3995"/>
    <property type="match status" value="1"/>
</dbReference>
<dbReference type="Proteomes" id="UP000282311">
    <property type="component" value="Unassembled WGS sequence"/>
</dbReference>
<keyword evidence="1" id="KW-0472">Membrane</keyword>
<evidence type="ECO:0000256" key="1">
    <source>
        <dbReference type="SAM" id="Phobius"/>
    </source>
</evidence>
<dbReference type="InterPro" id="IPR025058">
    <property type="entry name" value="DUF3995"/>
</dbReference>
<keyword evidence="1" id="KW-0812">Transmembrane</keyword>
<protein>
    <submittedName>
        <fullName evidence="2">DUF3995 domain-containing protein</fullName>
    </submittedName>
</protein>
<accession>A0A3B0C6D8</accession>
<feature type="transmembrane region" description="Helical" evidence="1">
    <location>
        <begin position="20"/>
        <end position="41"/>
    </location>
</feature>
<reference evidence="2 3" key="1">
    <citation type="journal article" date="2007" name="Int. J. Syst. Evol. Microbiol.">
        <title>Paenibacillus ginsengarvi sp. nov., isolated from soil from ginseng cultivation.</title>
        <authorList>
            <person name="Yoon M.H."/>
            <person name="Ten L.N."/>
            <person name="Im W.T."/>
        </authorList>
    </citation>
    <scope>NUCLEOTIDE SEQUENCE [LARGE SCALE GENOMIC DNA]</scope>
    <source>
        <strain evidence="2 3">KCTC 13059</strain>
    </source>
</reference>
<sequence length="168" mass="18428">MENTDKNVPQSAKISPYKPYAAYFACVWSFTFAAKSFYWAAGGTAGTATIGDTITELSQSAWFSLVLWGTGISKALVGLLALALVQPWGSKVPRWMLLVAAWGTGILFTLYAGANLVVRGLMKAGIMSTPESMHSEAARWHLLLWDPWWLLGGFLFIRAAWTFTQSAK</sequence>
<keyword evidence="3" id="KW-1185">Reference proteome</keyword>
<feature type="transmembrane region" description="Helical" evidence="1">
    <location>
        <begin position="97"/>
        <end position="122"/>
    </location>
</feature>
<proteinExistence type="predicted"/>
<dbReference type="RefSeq" id="WP_120748709.1">
    <property type="nucleotide sequence ID" value="NZ_RBAH01000013.1"/>
</dbReference>
<dbReference type="AlphaFoldDB" id="A0A3B0C6D8"/>
<gene>
    <name evidence="2" type="ORF">D7M11_18405</name>
</gene>
<evidence type="ECO:0000313" key="2">
    <source>
        <dbReference type="EMBL" id="RKN81955.1"/>
    </source>
</evidence>
<name>A0A3B0C6D8_9BACL</name>
<evidence type="ECO:0000313" key="3">
    <source>
        <dbReference type="Proteomes" id="UP000282311"/>
    </source>
</evidence>
<feature type="transmembrane region" description="Helical" evidence="1">
    <location>
        <begin position="61"/>
        <end position="85"/>
    </location>
</feature>
<organism evidence="2 3">
    <name type="scientific">Paenibacillus ginsengarvi</name>
    <dbReference type="NCBI Taxonomy" id="400777"/>
    <lineage>
        <taxon>Bacteria</taxon>
        <taxon>Bacillati</taxon>
        <taxon>Bacillota</taxon>
        <taxon>Bacilli</taxon>
        <taxon>Bacillales</taxon>
        <taxon>Paenibacillaceae</taxon>
        <taxon>Paenibacillus</taxon>
    </lineage>
</organism>
<dbReference type="EMBL" id="RBAH01000013">
    <property type="protein sequence ID" value="RKN81955.1"/>
    <property type="molecule type" value="Genomic_DNA"/>
</dbReference>